<feature type="compositionally biased region" description="Basic and acidic residues" evidence="8">
    <location>
        <begin position="51"/>
        <end position="69"/>
    </location>
</feature>
<comment type="subcellular location">
    <subcellularLocation>
        <location evidence="1">Nucleus</location>
    </subcellularLocation>
</comment>
<dbReference type="PANTHER" id="PTHR23087:SF13">
    <property type="entry name" value="NON-HISTONE CHROMOSOMAL PROTEIN HMG-17"/>
    <property type="match status" value="1"/>
</dbReference>
<dbReference type="Pfam" id="PF01101">
    <property type="entry name" value="HMG14_17"/>
    <property type="match status" value="1"/>
</dbReference>
<accession>A0A7J8HPW2</accession>
<evidence type="ECO:0000313" key="9">
    <source>
        <dbReference type="EMBL" id="KAF6474377.1"/>
    </source>
</evidence>
<dbReference type="GO" id="GO:0000785">
    <property type="term" value="C:chromatin"/>
    <property type="evidence" value="ECO:0007669"/>
    <property type="project" value="InterPro"/>
</dbReference>
<dbReference type="GO" id="GO:0006325">
    <property type="term" value="P:chromatin organization"/>
    <property type="evidence" value="ECO:0007669"/>
    <property type="project" value="TreeGrafter"/>
</dbReference>
<dbReference type="GO" id="GO:0031492">
    <property type="term" value="F:nucleosomal DNA binding"/>
    <property type="evidence" value="ECO:0007669"/>
    <property type="project" value="InterPro"/>
</dbReference>
<evidence type="ECO:0000256" key="8">
    <source>
        <dbReference type="SAM" id="MobiDB-lite"/>
    </source>
</evidence>
<proteinExistence type="inferred from homology"/>
<dbReference type="OrthoDB" id="9908225at2759"/>
<evidence type="ECO:0000256" key="6">
    <source>
        <dbReference type="ARBA" id="ARBA00040304"/>
    </source>
</evidence>
<name>A0A7J8HPW2_ROUAE</name>
<dbReference type="PANTHER" id="PTHR23087">
    <property type="entry name" value="NONHISTONE CHROMOSOMAL PROTEIN HMG"/>
    <property type="match status" value="1"/>
</dbReference>
<dbReference type="EMBL" id="JACASE010000004">
    <property type="protein sequence ID" value="KAF6474377.1"/>
    <property type="molecule type" value="Genomic_DNA"/>
</dbReference>
<comment type="similarity">
    <text evidence="2">Belongs to the HMGN family.</text>
</comment>
<dbReference type="SMART" id="SM00527">
    <property type="entry name" value="HMG17"/>
    <property type="match status" value="1"/>
</dbReference>
<evidence type="ECO:0000256" key="5">
    <source>
        <dbReference type="ARBA" id="ARBA00037490"/>
    </source>
</evidence>
<comment type="caution">
    <text evidence="9">The sequence shown here is derived from an EMBL/GenBank/DDBJ whole genome shotgun (WGS) entry which is preliminary data.</text>
</comment>
<keyword evidence="10" id="KW-1185">Reference proteome</keyword>
<sequence>MQLQPHIQCLLSIAITITLKIKAKGDARDKVKLKHEPQRRSARLSANLAHLKTESKPKKAPVKTREKASKGKKGKTGAGKDGNNSVENRNAKADLAQKAERAGDAK</sequence>
<evidence type="ECO:0000256" key="7">
    <source>
        <dbReference type="ARBA" id="ARBA00042290"/>
    </source>
</evidence>
<evidence type="ECO:0000256" key="1">
    <source>
        <dbReference type="ARBA" id="ARBA00004123"/>
    </source>
</evidence>
<reference evidence="9 10" key="1">
    <citation type="journal article" date="2020" name="Nature">
        <title>Six reference-quality genomes reveal evolution of bat adaptations.</title>
        <authorList>
            <person name="Jebb D."/>
            <person name="Huang Z."/>
            <person name="Pippel M."/>
            <person name="Hughes G.M."/>
            <person name="Lavrichenko K."/>
            <person name="Devanna P."/>
            <person name="Winkler S."/>
            <person name="Jermiin L.S."/>
            <person name="Skirmuntt E.C."/>
            <person name="Katzourakis A."/>
            <person name="Burkitt-Gray L."/>
            <person name="Ray D.A."/>
            <person name="Sullivan K.A.M."/>
            <person name="Roscito J.G."/>
            <person name="Kirilenko B.M."/>
            <person name="Davalos L.M."/>
            <person name="Corthals A.P."/>
            <person name="Power M.L."/>
            <person name="Jones G."/>
            <person name="Ransome R.D."/>
            <person name="Dechmann D.K.N."/>
            <person name="Locatelli A.G."/>
            <person name="Puechmaille S.J."/>
            <person name="Fedrigo O."/>
            <person name="Jarvis E.D."/>
            <person name="Hiller M."/>
            <person name="Vernes S.C."/>
            <person name="Myers E.W."/>
            <person name="Teeling E.C."/>
        </authorList>
    </citation>
    <scope>NUCLEOTIDE SEQUENCE [LARGE SCALE GENOMIC DNA]</scope>
    <source>
        <strain evidence="9">MRouAeg1</strain>
        <tissue evidence="9">Muscle</tissue>
    </source>
</reference>
<gene>
    <name evidence="9" type="ORF">HJG63_006320</name>
</gene>
<evidence type="ECO:0000313" key="10">
    <source>
        <dbReference type="Proteomes" id="UP000593571"/>
    </source>
</evidence>
<protein>
    <recommendedName>
        <fullName evidence="6">Non-histone chromosomal protein HMG-17</fullName>
    </recommendedName>
    <alternativeName>
        <fullName evidence="7">High mobility group nucleosome-binding domain-containing protein 2</fullName>
    </alternativeName>
</protein>
<keyword evidence="3" id="KW-0238">DNA-binding</keyword>
<dbReference type="Proteomes" id="UP000593571">
    <property type="component" value="Unassembled WGS sequence"/>
</dbReference>
<organism evidence="9 10">
    <name type="scientific">Rousettus aegyptiacus</name>
    <name type="common">Egyptian fruit bat</name>
    <name type="synonym">Pteropus aegyptiacus</name>
    <dbReference type="NCBI Taxonomy" id="9407"/>
    <lineage>
        <taxon>Eukaryota</taxon>
        <taxon>Metazoa</taxon>
        <taxon>Chordata</taxon>
        <taxon>Craniata</taxon>
        <taxon>Vertebrata</taxon>
        <taxon>Euteleostomi</taxon>
        <taxon>Mammalia</taxon>
        <taxon>Eutheria</taxon>
        <taxon>Laurasiatheria</taxon>
        <taxon>Chiroptera</taxon>
        <taxon>Yinpterochiroptera</taxon>
        <taxon>Pteropodoidea</taxon>
        <taxon>Pteropodidae</taxon>
        <taxon>Rousettinae</taxon>
        <taxon>Rousettus</taxon>
    </lineage>
</organism>
<evidence type="ECO:0000256" key="2">
    <source>
        <dbReference type="ARBA" id="ARBA00007696"/>
    </source>
</evidence>
<feature type="compositionally biased region" description="Basic and acidic residues" evidence="8">
    <location>
        <begin position="25"/>
        <end position="39"/>
    </location>
</feature>
<comment type="function">
    <text evidence="5">Binds to the inner side of the nucleosomal DNA thus altering the interaction between the DNA and the histone octamer. May be involved in the process which maintains transcribable genes in a unique chromatin conformation.</text>
</comment>
<keyword evidence="4" id="KW-0539">Nucleus</keyword>
<dbReference type="InterPro" id="IPR000079">
    <property type="entry name" value="HMGN_fam"/>
</dbReference>
<feature type="compositionally biased region" description="Basic and acidic residues" evidence="8">
    <location>
        <begin position="89"/>
        <end position="106"/>
    </location>
</feature>
<evidence type="ECO:0000256" key="3">
    <source>
        <dbReference type="ARBA" id="ARBA00023125"/>
    </source>
</evidence>
<dbReference type="GO" id="GO:0005634">
    <property type="term" value="C:nucleus"/>
    <property type="evidence" value="ECO:0007669"/>
    <property type="project" value="UniProtKB-SubCell"/>
</dbReference>
<dbReference type="AlphaFoldDB" id="A0A7J8HPW2"/>
<feature type="region of interest" description="Disordered" evidence="8">
    <location>
        <begin position="25"/>
        <end position="106"/>
    </location>
</feature>
<evidence type="ECO:0000256" key="4">
    <source>
        <dbReference type="ARBA" id="ARBA00023242"/>
    </source>
</evidence>
<dbReference type="PRINTS" id="PR00925">
    <property type="entry name" value="NONHISHMG17"/>
</dbReference>